<keyword evidence="4" id="KW-0050">Antiport</keyword>
<feature type="transmembrane region" description="Helical" evidence="11">
    <location>
        <begin position="225"/>
        <end position="253"/>
    </location>
</feature>
<protein>
    <submittedName>
        <fullName evidence="13">Cation:proton antiporter</fullName>
    </submittedName>
</protein>
<keyword evidence="8" id="KW-0406">Ion transport</keyword>
<keyword evidence="6 11" id="KW-1133">Transmembrane helix</keyword>
<dbReference type="Proteomes" id="UP000610760">
    <property type="component" value="Unassembled WGS sequence"/>
</dbReference>
<keyword evidence="10" id="KW-0739">Sodium transport</keyword>
<dbReference type="Gene3D" id="1.20.1530.20">
    <property type="match status" value="1"/>
</dbReference>
<feature type="transmembrane region" description="Helical" evidence="11">
    <location>
        <begin position="6"/>
        <end position="23"/>
    </location>
</feature>
<feature type="transmembrane region" description="Helical" evidence="11">
    <location>
        <begin position="54"/>
        <end position="73"/>
    </location>
</feature>
<sequence length="431" mass="46584">MSYKFLLDIALILISTKILGLITKRFQMPQVVGALIAGLILGPAVLNVLQETDFLTQLSELGVIVIMFTAGMGTDIRELKNSGKAGFWVALCGVLVPLIMGAGLAYFFNRGEFAHPGNTLLQNIFIGVILTATSVSITVETLKEMGKLNTKVGNTILAAALIDDVLGLVALTIITSLAGAQVSIWIVLAKIIGFFVFAILFGLLSYKFLTWYSNKVKKDLHRFPVLAFVLCLIMAFCAEHFFGVADIIGAFGAGLVIANTPKAKYIESKFSSLSYLLLTPIFFASVGIKVVLPKMDAQIILFTILLVVVAVISKLVGCGLGAKICGFSNLKCTQIGVGMICRGEVALIVANKGIAMDLMPEAFLGPVILTVVLVTILTPILLKLAFKPSAQEYTELQESPLVESYEEVEQLDYMEESLLEAHHQLKDKNAK</sequence>
<name>A0A926I820_9FIRM</name>
<dbReference type="Pfam" id="PF00999">
    <property type="entry name" value="Na_H_Exchanger"/>
    <property type="match status" value="1"/>
</dbReference>
<dbReference type="PANTHER" id="PTHR43562">
    <property type="entry name" value="NAPA-TYPE SODIUM/HYDROGEN ANTIPORTER"/>
    <property type="match status" value="1"/>
</dbReference>
<feature type="transmembrane region" description="Helical" evidence="11">
    <location>
        <begin position="363"/>
        <end position="382"/>
    </location>
</feature>
<feature type="transmembrane region" description="Helical" evidence="11">
    <location>
        <begin position="184"/>
        <end position="204"/>
    </location>
</feature>
<feature type="transmembrane region" description="Helical" evidence="11">
    <location>
        <begin position="273"/>
        <end position="292"/>
    </location>
</feature>
<keyword evidence="9 11" id="KW-0472">Membrane</keyword>
<comment type="caution">
    <text evidence="13">The sequence shown here is derived from an EMBL/GenBank/DDBJ whole genome shotgun (WGS) entry which is preliminary data.</text>
</comment>
<evidence type="ECO:0000256" key="10">
    <source>
        <dbReference type="ARBA" id="ARBA00023201"/>
    </source>
</evidence>
<keyword evidence="5 11" id="KW-0812">Transmembrane</keyword>
<evidence type="ECO:0000256" key="3">
    <source>
        <dbReference type="ARBA" id="ARBA00022448"/>
    </source>
</evidence>
<feature type="transmembrane region" description="Helical" evidence="11">
    <location>
        <begin position="154"/>
        <end position="178"/>
    </location>
</feature>
<feature type="transmembrane region" description="Helical" evidence="11">
    <location>
        <begin position="299"/>
        <end position="322"/>
    </location>
</feature>
<evidence type="ECO:0000256" key="2">
    <source>
        <dbReference type="ARBA" id="ARBA00005551"/>
    </source>
</evidence>
<evidence type="ECO:0000256" key="11">
    <source>
        <dbReference type="SAM" id="Phobius"/>
    </source>
</evidence>
<evidence type="ECO:0000256" key="6">
    <source>
        <dbReference type="ARBA" id="ARBA00022989"/>
    </source>
</evidence>
<evidence type="ECO:0000256" key="8">
    <source>
        <dbReference type="ARBA" id="ARBA00023065"/>
    </source>
</evidence>
<comment type="subcellular location">
    <subcellularLocation>
        <location evidence="1">Membrane</location>
        <topology evidence="1">Multi-pass membrane protein</topology>
    </subcellularLocation>
</comment>
<organism evidence="13 14">
    <name type="scientific">Fumia xinanensis</name>
    <dbReference type="NCBI Taxonomy" id="2763659"/>
    <lineage>
        <taxon>Bacteria</taxon>
        <taxon>Bacillati</taxon>
        <taxon>Bacillota</taxon>
        <taxon>Clostridia</taxon>
        <taxon>Eubacteriales</taxon>
        <taxon>Oscillospiraceae</taxon>
        <taxon>Fumia</taxon>
    </lineage>
</organism>
<evidence type="ECO:0000256" key="4">
    <source>
        <dbReference type="ARBA" id="ARBA00022449"/>
    </source>
</evidence>
<evidence type="ECO:0000256" key="7">
    <source>
        <dbReference type="ARBA" id="ARBA00023053"/>
    </source>
</evidence>
<evidence type="ECO:0000256" key="1">
    <source>
        <dbReference type="ARBA" id="ARBA00004141"/>
    </source>
</evidence>
<feature type="transmembrane region" description="Helical" evidence="11">
    <location>
        <begin position="120"/>
        <end position="142"/>
    </location>
</feature>
<evidence type="ECO:0000256" key="9">
    <source>
        <dbReference type="ARBA" id="ARBA00023136"/>
    </source>
</evidence>
<evidence type="ECO:0000259" key="12">
    <source>
        <dbReference type="Pfam" id="PF00999"/>
    </source>
</evidence>
<dbReference type="PANTHER" id="PTHR43562:SF3">
    <property type="entry name" value="SODIUM ION_PROTON EXCHANGER (EUROFUNG)"/>
    <property type="match status" value="1"/>
</dbReference>
<feature type="domain" description="Cation/H+ exchanger transmembrane" evidence="12">
    <location>
        <begin position="16"/>
        <end position="382"/>
    </location>
</feature>
<feature type="transmembrane region" description="Helical" evidence="11">
    <location>
        <begin position="85"/>
        <end position="108"/>
    </location>
</feature>
<dbReference type="GO" id="GO:0016020">
    <property type="term" value="C:membrane"/>
    <property type="evidence" value="ECO:0007669"/>
    <property type="project" value="UniProtKB-SubCell"/>
</dbReference>
<proteinExistence type="inferred from homology"/>
<keyword evidence="7" id="KW-0915">Sodium</keyword>
<dbReference type="GO" id="GO:0015297">
    <property type="term" value="F:antiporter activity"/>
    <property type="evidence" value="ECO:0007669"/>
    <property type="project" value="UniProtKB-KW"/>
</dbReference>
<evidence type="ECO:0000256" key="5">
    <source>
        <dbReference type="ARBA" id="ARBA00022692"/>
    </source>
</evidence>
<dbReference type="GO" id="GO:1902600">
    <property type="term" value="P:proton transmembrane transport"/>
    <property type="evidence" value="ECO:0007669"/>
    <property type="project" value="InterPro"/>
</dbReference>
<dbReference type="InterPro" id="IPR038770">
    <property type="entry name" value="Na+/solute_symporter_sf"/>
</dbReference>
<evidence type="ECO:0000313" key="13">
    <source>
        <dbReference type="EMBL" id="MBC8560462.1"/>
    </source>
</evidence>
<accession>A0A926I820</accession>
<gene>
    <name evidence="13" type="ORF">H8710_10350</name>
</gene>
<feature type="transmembrane region" description="Helical" evidence="11">
    <location>
        <begin position="30"/>
        <end position="48"/>
    </location>
</feature>
<keyword evidence="14" id="KW-1185">Reference proteome</keyword>
<dbReference type="InterPro" id="IPR006153">
    <property type="entry name" value="Cation/H_exchanger_TM"/>
</dbReference>
<evidence type="ECO:0000313" key="14">
    <source>
        <dbReference type="Proteomes" id="UP000610760"/>
    </source>
</evidence>
<dbReference type="RefSeq" id="WP_249295449.1">
    <property type="nucleotide sequence ID" value="NZ_JACRSV010000003.1"/>
</dbReference>
<dbReference type="AlphaFoldDB" id="A0A926I820"/>
<reference evidence="13" key="1">
    <citation type="submission" date="2020-08" db="EMBL/GenBank/DDBJ databases">
        <title>Genome public.</title>
        <authorList>
            <person name="Liu C."/>
            <person name="Sun Q."/>
        </authorList>
    </citation>
    <scope>NUCLEOTIDE SEQUENCE</scope>
    <source>
        <strain evidence="13">NSJ-33</strain>
    </source>
</reference>
<dbReference type="EMBL" id="JACRSV010000003">
    <property type="protein sequence ID" value="MBC8560462.1"/>
    <property type="molecule type" value="Genomic_DNA"/>
</dbReference>
<keyword evidence="3" id="KW-0813">Transport</keyword>
<comment type="similarity">
    <text evidence="2">Belongs to the monovalent cation:proton antiporter 2 (CPA2) transporter (TC 2.A.37) family.</text>
</comment>
<dbReference type="GO" id="GO:0006814">
    <property type="term" value="P:sodium ion transport"/>
    <property type="evidence" value="ECO:0007669"/>
    <property type="project" value="UniProtKB-KW"/>
</dbReference>